<protein>
    <submittedName>
        <fullName evidence="4">DUF262/DUF1524 domain protein</fullName>
    </submittedName>
</protein>
<gene>
    <name evidence="4" type="ORF">HHUB_5153</name>
</gene>
<dbReference type="Gene3D" id="1.10.30.50">
    <property type="match status" value="1"/>
</dbReference>
<sequence>METKRIAEVVENINYSYLLPAIQREFVWETSDIVDLFDSLLRDYPIGALLQWNLSAEEAQAQPKYRFVTHYVDEPNFPQSLTTPTHRNPPHNSEDPLPSPVKLVLDGQQRLTALNIGLTGSFYERKHNHPRNKASSWVQKRLYLNLLSDPQTADSELGNKYDFSFRSEQSATANAYWYPVNRIMSISDNDDFYAERQEIESEIQELIGEHPEIENADSLILNAQRNFEDLYRAVHKDEKLHFFTEDENDITRVRDVFVRINQGGVTPNRAEILLSLMTSSWQQEPPEINARDEVHSMVDELNGIIDGGNAPFATKHIQKVLLAINGNEIQYRFDNYTLDLLRNLKEIWLTDTFSNTMEQLAELLNSYYPTVTYILSPALYTPIAYYLYQNENPSLDSTSIKGRGRRRDILYYICAARLNGFTSQSSNQIAELVRDVIREEDSSEFPLERISDEVASSYGTSLRFTEEKLTTLFEELQYGKRDIEFLLQLSHYPDEPARGKDYDIDHIIPKSVLPEEADADRVGNLQLLIDKTNKMKSDDDFEDWMNSRTDDYKQTHHIPEGAKEMTFEEFVDSREQLIMEHILENQPF</sequence>
<dbReference type="Pfam" id="PF03235">
    <property type="entry name" value="GmrSD_N"/>
    <property type="match status" value="1"/>
</dbReference>
<keyword evidence="1" id="KW-0175">Coiled coil</keyword>
<dbReference type="OrthoDB" id="240912at2157"/>
<dbReference type="EMBL" id="LN831304">
    <property type="protein sequence ID" value="CQH64699.1"/>
    <property type="molecule type" value="Genomic_DNA"/>
</dbReference>
<evidence type="ECO:0000256" key="1">
    <source>
        <dbReference type="SAM" id="Coils"/>
    </source>
</evidence>
<geneLocation type="plasmid" evidence="5">
    <name>pSTJ002</name>
</geneLocation>
<dbReference type="RefSeq" id="WP_082687308.1">
    <property type="nucleotide sequence ID" value="NZ_LN831304.1"/>
</dbReference>
<dbReference type="Proteomes" id="UP000066737">
    <property type="component" value="Plasmid pSTJ002"/>
</dbReference>
<feature type="domain" description="GmrSD restriction endonucleases N-terminal" evidence="3">
    <location>
        <begin position="6"/>
        <end position="276"/>
    </location>
</feature>
<proteinExistence type="predicted"/>
<evidence type="ECO:0000256" key="2">
    <source>
        <dbReference type="SAM" id="MobiDB-lite"/>
    </source>
</evidence>
<reference evidence="5" key="1">
    <citation type="journal article" date="2016" name="Environ. Microbiol.">
        <title>The complete genome of a viable archaeum isolated from 123-million-year-old rock salt.</title>
        <authorList>
            <person name="Jaakkola S.T."/>
            <person name="Pfeiffer F."/>
            <person name="Ravantti J.J."/>
            <person name="Guo Q."/>
            <person name="Liu Y."/>
            <person name="Chen X."/>
            <person name="Ma H."/>
            <person name="Yang C."/>
            <person name="Oksanen H.M."/>
            <person name="Bamford D.H."/>
        </authorList>
    </citation>
    <scope>NUCLEOTIDE SEQUENCE</scope>
    <source>
        <strain evidence="5">JI20-1</strain>
        <plasmid evidence="5">Plasmid pSTJ002</plasmid>
    </source>
</reference>
<dbReference type="CDD" id="cd00085">
    <property type="entry name" value="HNHc"/>
    <property type="match status" value="1"/>
</dbReference>
<feature type="region of interest" description="Disordered" evidence="2">
    <location>
        <begin position="78"/>
        <end position="99"/>
    </location>
</feature>
<dbReference type="AlphaFoldDB" id="A0A0U5D2E2"/>
<evidence type="ECO:0000313" key="4">
    <source>
        <dbReference type="EMBL" id="CQH64699.1"/>
    </source>
</evidence>
<organism evidence="4 5">
    <name type="scientific">Halobacterium hubeiense</name>
    <dbReference type="NCBI Taxonomy" id="1407499"/>
    <lineage>
        <taxon>Archaea</taxon>
        <taxon>Methanobacteriati</taxon>
        <taxon>Methanobacteriota</taxon>
        <taxon>Stenosarchaea group</taxon>
        <taxon>Halobacteria</taxon>
        <taxon>Halobacteriales</taxon>
        <taxon>Halobacteriaceae</taxon>
        <taxon>Halobacterium</taxon>
    </lineage>
</organism>
<evidence type="ECO:0000259" key="3">
    <source>
        <dbReference type="Pfam" id="PF03235"/>
    </source>
</evidence>
<dbReference type="InterPro" id="IPR003615">
    <property type="entry name" value="HNH_nuc"/>
</dbReference>
<dbReference type="GeneID" id="26660772"/>
<dbReference type="PANTHER" id="PTHR37292">
    <property type="entry name" value="VNG6097C"/>
    <property type="match status" value="1"/>
</dbReference>
<dbReference type="InterPro" id="IPR004919">
    <property type="entry name" value="GmrSD_N"/>
</dbReference>
<name>A0A0U5D2E2_9EURY</name>
<dbReference type="KEGG" id="hhb:Hhub_5153"/>
<dbReference type="PANTHER" id="PTHR37292:SF2">
    <property type="entry name" value="DUF262 DOMAIN-CONTAINING PROTEIN"/>
    <property type="match status" value="1"/>
</dbReference>
<keyword evidence="5" id="KW-1185">Reference proteome</keyword>
<evidence type="ECO:0000313" key="5">
    <source>
        <dbReference type="Proteomes" id="UP000066737"/>
    </source>
</evidence>
<accession>A0A0U5D2E2</accession>
<feature type="coiled-coil region" evidence="1">
    <location>
        <begin position="189"/>
        <end position="216"/>
    </location>
</feature>